<proteinExistence type="predicted"/>
<keyword evidence="3" id="KW-1185">Reference proteome</keyword>
<feature type="compositionally biased region" description="Basic and acidic residues" evidence="1">
    <location>
        <begin position="1"/>
        <end position="14"/>
    </location>
</feature>
<organism evidence="2 3">
    <name type="scientific">Dryococelus australis</name>
    <dbReference type="NCBI Taxonomy" id="614101"/>
    <lineage>
        <taxon>Eukaryota</taxon>
        <taxon>Metazoa</taxon>
        <taxon>Ecdysozoa</taxon>
        <taxon>Arthropoda</taxon>
        <taxon>Hexapoda</taxon>
        <taxon>Insecta</taxon>
        <taxon>Pterygota</taxon>
        <taxon>Neoptera</taxon>
        <taxon>Polyneoptera</taxon>
        <taxon>Phasmatodea</taxon>
        <taxon>Verophasmatodea</taxon>
        <taxon>Anareolatae</taxon>
        <taxon>Phasmatidae</taxon>
        <taxon>Eurycanthinae</taxon>
        <taxon>Dryococelus</taxon>
    </lineage>
</organism>
<gene>
    <name evidence="2" type="ORF">PR048_025816</name>
</gene>
<dbReference type="Proteomes" id="UP001159363">
    <property type="component" value="Chromosome 10"/>
</dbReference>
<evidence type="ECO:0000313" key="2">
    <source>
        <dbReference type="EMBL" id="KAJ8872214.1"/>
    </source>
</evidence>
<reference evidence="2 3" key="1">
    <citation type="submission" date="2023-02" db="EMBL/GenBank/DDBJ databases">
        <title>LHISI_Scaffold_Assembly.</title>
        <authorList>
            <person name="Stuart O.P."/>
            <person name="Cleave R."/>
            <person name="Magrath M.J.L."/>
            <person name="Mikheyev A.S."/>
        </authorList>
    </citation>
    <scope>NUCLEOTIDE SEQUENCE [LARGE SCALE GENOMIC DNA]</scope>
    <source>
        <strain evidence="2">Daus_M_001</strain>
        <tissue evidence="2">Leg muscle</tissue>
    </source>
</reference>
<comment type="caution">
    <text evidence="2">The sequence shown here is derived from an EMBL/GenBank/DDBJ whole genome shotgun (WGS) entry which is preliminary data.</text>
</comment>
<feature type="compositionally biased region" description="Polar residues" evidence="1">
    <location>
        <begin position="16"/>
        <end position="25"/>
    </location>
</feature>
<dbReference type="EMBL" id="JARBHB010000011">
    <property type="protein sequence ID" value="KAJ8872214.1"/>
    <property type="molecule type" value="Genomic_DNA"/>
</dbReference>
<evidence type="ECO:0000256" key="1">
    <source>
        <dbReference type="SAM" id="MobiDB-lite"/>
    </source>
</evidence>
<accession>A0ABQ9GJN5</accession>
<evidence type="ECO:0000313" key="3">
    <source>
        <dbReference type="Proteomes" id="UP001159363"/>
    </source>
</evidence>
<protein>
    <submittedName>
        <fullName evidence="2">Uncharacterized protein</fullName>
    </submittedName>
</protein>
<name>A0ABQ9GJN5_9NEOP</name>
<sequence>MEGWGKREIQEKTRRPTASSGTMPTCENPGETLPWIEPGSPWWEASSLTAQPPRPLSCTCICSSLSGISGVKRSRRLNMGVLRPGEGEARIRTQNLPRLKTGGAPTSCATRGRRFPRAKIGSEPTGSITQFALVSGELRGRCATAAPSGSAGASLKCKGGGKREYPEKIHQQAASSSTIPTCENPGVNPLGIKPGSPWWEASALATAPPLPPFNNIKSDRVF</sequence>
<feature type="region of interest" description="Disordered" evidence="1">
    <location>
        <begin position="1"/>
        <end position="38"/>
    </location>
</feature>